<dbReference type="HOGENOM" id="CLU_2573353_0_0_1"/>
<dbReference type="EMBL" id="GG692423">
    <property type="protein sequence ID" value="EER41458.1"/>
    <property type="molecule type" value="Genomic_DNA"/>
</dbReference>
<feature type="region of interest" description="Disordered" evidence="3">
    <location>
        <begin position="56"/>
        <end position="81"/>
    </location>
</feature>
<comment type="cofactor">
    <cofactor evidence="1">
        <name>[4Fe-4S] cluster</name>
        <dbReference type="ChEBI" id="CHEBI:49883"/>
    </cofactor>
</comment>
<evidence type="ECO:0000259" key="4">
    <source>
        <dbReference type="Pfam" id="PF06968"/>
    </source>
</evidence>
<dbReference type="InterPro" id="IPR058240">
    <property type="entry name" value="rSAM_sf"/>
</dbReference>
<dbReference type="Pfam" id="PF06968">
    <property type="entry name" value="BATS"/>
    <property type="match status" value="1"/>
</dbReference>
<dbReference type="GO" id="GO:0004076">
    <property type="term" value="F:biotin synthase activity"/>
    <property type="evidence" value="ECO:0007669"/>
    <property type="project" value="InterPro"/>
</dbReference>
<gene>
    <name evidence="5" type="ORF">HCDG_04105</name>
</gene>
<feature type="domain" description="Biotin and thiamin synthesis-associated" evidence="4">
    <location>
        <begin position="1"/>
        <end position="43"/>
    </location>
</feature>
<dbReference type="PANTHER" id="PTHR22976">
    <property type="entry name" value="BIOTIN SYNTHASE"/>
    <property type="match status" value="1"/>
</dbReference>
<dbReference type="GO" id="GO:0005739">
    <property type="term" value="C:mitochondrion"/>
    <property type="evidence" value="ECO:0007669"/>
    <property type="project" value="TreeGrafter"/>
</dbReference>
<protein>
    <submittedName>
        <fullName evidence="5">Biotin synthase</fullName>
    </submittedName>
</protein>
<proteinExistence type="predicted"/>
<dbReference type="GO" id="GO:0051537">
    <property type="term" value="F:2 iron, 2 sulfur cluster binding"/>
    <property type="evidence" value="ECO:0007669"/>
    <property type="project" value="TreeGrafter"/>
</dbReference>
<evidence type="ECO:0000313" key="6">
    <source>
        <dbReference type="Proteomes" id="UP000002624"/>
    </source>
</evidence>
<dbReference type="eggNOG" id="KOG2900">
    <property type="taxonomic scope" value="Eukaryota"/>
</dbReference>
<keyword evidence="2" id="KW-0408">Iron</keyword>
<dbReference type="STRING" id="544712.C6HD24"/>
<dbReference type="Proteomes" id="UP000002624">
    <property type="component" value="Unassembled WGS sequence"/>
</dbReference>
<reference evidence="6" key="1">
    <citation type="submission" date="2009-05" db="EMBL/GenBank/DDBJ databases">
        <title>The genome sequence of Ajellomyces capsulatus strain H143.</title>
        <authorList>
            <person name="Champion M."/>
            <person name="Cuomo C.A."/>
            <person name="Ma L.-J."/>
            <person name="Henn M.R."/>
            <person name="Sil A."/>
            <person name="Goldman B."/>
            <person name="Young S.K."/>
            <person name="Kodira C.D."/>
            <person name="Zeng Q."/>
            <person name="Koehrsen M."/>
            <person name="Alvarado L."/>
            <person name="Berlin A.M."/>
            <person name="Borenstein D."/>
            <person name="Chen Z."/>
            <person name="Engels R."/>
            <person name="Freedman E."/>
            <person name="Gellesch M."/>
            <person name="Goldberg J."/>
            <person name="Griggs A."/>
            <person name="Gujja S."/>
            <person name="Heiman D.I."/>
            <person name="Hepburn T.A."/>
            <person name="Howarth C."/>
            <person name="Jen D."/>
            <person name="Larson L."/>
            <person name="Lewis B."/>
            <person name="Mehta T."/>
            <person name="Park D."/>
            <person name="Pearson M."/>
            <person name="Roberts A."/>
            <person name="Saif S."/>
            <person name="Shea T.D."/>
            <person name="Shenoy N."/>
            <person name="Sisk P."/>
            <person name="Stolte C."/>
            <person name="Sykes S."/>
            <person name="Walk T."/>
            <person name="White J."/>
            <person name="Yandava C."/>
            <person name="Klein B."/>
            <person name="McEwen J.G."/>
            <person name="Puccia R."/>
            <person name="Goldman G.H."/>
            <person name="Felipe M.S."/>
            <person name="Nino-Vega G."/>
            <person name="San-Blas G."/>
            <person name="Taylor J.W."/>
            <person name="Mendoza L."/>
            <person name="Galagan J.E."/>
            <person name="Nusbaum C."/>
            <person name="Birren B.W."/>
        </authorList>
    </citation>
    <scope>NUCLEOTIDE SEQUENCE [LARGE SCALE GENOMIC DNA]</scope>
    <source>
        <strain evidence="6">H143</strain>
    </source>
</reference>
<sequence>MTEEQQVACFMAGANSVFTGEKMLTTDCNGWEEDKRMLEKWGFYPMAGFQRGEFRGGATATTATTATTTTSPTASPPVPPA</sequence>
<feature type="compositionally biased region" description="Low complexity" evidence="3">
    <location>
        <begin position="58"/>
        <end position="73"/>
    </location>
</feature>
<dbReference type="InterPro" id="IPR002684">
    <property type="entry name" value="Biotin_synth/BioAB"/>
</dbReference>
<dbReference type="Gene3D" id="3.20.20.70">
    <property type="entry name" value="Aldolase class I"/>
    <property type="match status" value="1"/>
</dbReference>
<accession>C6HD24</accession>
<dbReference type="InterPro" id="IPR013785">
    <property type="entry name" value="Aldolase_TIM"/>
</dbReference>
<keyword evidence="2" id="KW-0479">Metal-binding</keyword>
<dbReference type="AlphaFoldDB" id="C6HD24"/>
<evidence type="ECO:0000256" key="1">
    <source>
        <dbReference type="ARBA" id="ARBA00001966"/>
    </source>
</evidence>
<organism evidence="5 6">
    <name type="scientific">Ajellomyces capsulatus (strain H143)</name>
    <name type="common">Darling's disease fungus</name>
    <name type="synonym">Histoplasma capsulatum</name>
    <dbReference type="NCBI Taxonomy" id="544712"/>
    <lineage>
        <taxon>Eukaryota</taxon>
        <taxon>Fungi</taxon>
        <taxon>Dikarya</taxon>
        <taxon>Ascomycota</taxon>
        <taxon>Pezizomycotina</taxon>
        <taxon>Eurotiomycetes</taxon>
        <taxon>Eurotiomycetidae</taxon>
        <taxon>Onygenales</taxon>
        <taxon>Ajellomycetaceae</taxon>
        <taxon>Histoplasma</taxon>
    </lineage>
</organism>
<evidence type="ECO:0000313" key="5">
    <source>
        <dbReference type="EMBL" id="EER41458.1"/>
    </source>
</evidence>
<evidence type="ECO:0000256" key="3">
    <source>
        <dbReference type="SAM" id="MobiDB-lite"/>
    </source>
</evidence>
<dbReference type="SUPFAM" id="SSF102114">
    <property type="entry name" value="Radical SAM enzymes"/>
    <property type="match status" value="1"/>
</dbReference>
<dbReference type="InterPro" id="IPR010722">
    <property type="entry name" value="BATS_dom"/>
</dbReference>
<evidence type="ECO:0000256" key="2">
    <source>
        <dbReference type="ARBA" id="ARBA00022485"/>
    </source>
</evidence>
<dbReference type="OrthoDB" id="2414104at2759"/>
<keyword evidence="2" id="KW-0411">Iron-sulfur</keyword>
<name>C6HD24_AJECH</name>
<dbReference type="GO" id="GO:0009102">
    <property type="term" value="P:biotin biosynthetic process"/>
    <property type="evidence" value="ECO:0007669"/>
    <property type="project" value="InterPro"/>
</dbReference>
<keyword evidence="2" id="KW-0004">4Fe-4S</keyword>
<dbReference type="GO" id="GO:0051539">
    <property type="term" value="F:4 iron, 4 sulfur cluster binding"/>
    <property type="evidence" value="ECO:0007669"/>
    <property type="project" value="UniProtKB-KW"/>
</dbReference>
<dbReference type="PANTHER" id="PTHR22976:SF2">
    <property type="entry name" value="BIOTIN SYNTHASE, MITOCHONDRIAL"/>
    <property type="match status" value="1"/>
</dbReference>
<dbReference type="VEuPathDB" id="FungiDB:HCDG_04105"/>